<evidence type="ECO:0000259" key="2">
    <source>
        <dbReference type="Pfam" id="PF14498"/>
    </source>
</evidence>
<accession>A0A841AD64</accession>
<feature type="region of interest" description="Disordered" evidence="1">
    <location>
        <begin position="288"/>
        <end position="371"/>
    </location>
</feature>
<dbReference type="PANTHER" id="PTHR31084">
    <property type="entry name" value="ALPHA-L-FUCOSIDASE 2"/>
    <property type="match status" value="1"/>
</dbReference>
<dbReference type="EMBL" id="JACHLZ010000001">
    <property type="protein sequence ID" value="MBB5833229.1"/>
    <property type="molecule type" value="Genomic_DNA"/>
</dbReference>
<dbReference type="InterPro" id="IPR027414">
    <property type="entry name" value="GH95_N_dom"/>
</dbReference>
<feature type="compositionally biased region" description="Low complexity" evidence="1">
    <location>
        <begin position="361"/>
        <end position="371"/>
    </location>
</feature>
<feature type="compositionally biased region" description="Low complexity" evidence="1">
    <location>
        <begin position="342"/>
        <end position="354"/>
    </location>
</feature>
<feature type="compositionally biased region" description="Low complexity" evidence="1">
    <location>
        <begin position="88"/>
        <end position="111"/>
    </location>
</feature>
<dbReference type="Proteomes" id="UP000588158">
    <property type="component" value="Unassembled WGS sequence"/>
</dbReference>
<dbReference type="PANTHER" id="PTHR31084:SF0">
    <property type="entry name" value="ALPHA-L-FUCOSIDASE 2"/>
    <property type="match status" value="1"/>
</dbReference>
<comment type="caution">
    <text evidence="3">The sequence shown here is derived from an EMBL/GenBank/DDBJ whole genome shotgun (WGS) entry which is preliminary data.</text>
</comment>
<evidence type="ECO:0000313" key="3">
    <source>
        <dbReference type="EMBL" id="MBB5833229.1"/>
    </source>
</evidence>
<proteinExistence type="predicted"/>
<reference evidence="3 4" key="1">
    <citation type="submission" date="2020-08" db="EMBL/GenBank/DDBJ databases">
        <title>Sequencing the genomes of 1000 actinobacteria strains.</title>
        <authorList>
            <person name="Klenk H.-P."/>
        </authorList>
    </citation>
    <scope>NUCLEOTIDE SEQUENCE [LARGE SCALE GENOMIC DNA]</scope>
    <source>
        <strain evidence="3 4">DSM 28796</strain>
    </source>
</reference>
<dbReference type="GO" id="GO:0004560">
    <property type="term" value="F:alpha-L-fucosidase activity"/>
    <property type="evidence" value="ECO:0007669"/>
    <property type="project" value="TreeGrafter"/>
</dbReference>
<keyword evidence="4" id="KW-1185">Reference proteome</keyword>
<feature type="region of interest" description="Disordered" evidence="1">
    <location>
        <begin position="86"/>
        <end position="119"/>
    </location>
</feature>
<protein>
    <recommendedName>
        <fullName evidence="2">Glycosyl hydrolase family 95 N-terminal domain-containing protein</fullName>
    </recommendedName>
</protein>
<feature type="domain" description="Glycosyl hydrolase family 95 N-terminal" evidence="2">
    <location>
        <begin position="1"/>
        <end position="81"/>
    </location>
</feature>
<sequence length="371" mass="38850">MAWGDPARARFSLNESTLWSGAPDVDAPHRTSHLDAETALSRSRALFESGDAAGAQREIERLGASLSQAYVPLGDLVVRFEGGGGSADGDSAADGGSAADAVSPADGPGAAKSAVDGSAPSVERVLDLERSEHVVTASDGEQVSFLSRADEVLVHALPCPEGDRVVLEWTSPLLEEMRTDVSAGLDSAGAVDSEAGVPDPAHEAALDLVLPVPSDLRAADFRDEHKIAWAADGPTRAAVVVHARREAERLLVVCAIATSWQGLGRAPNRDLRAVLAEARAQAAAALARGEEKLRTRHRAHPAPGTDEVSLQLTGSPALRSPSSSPPSSPTAATCWRRRRVPACRPRPCRGSGRPSSRRPGPRTTPRTSTSR</sequence>
<dbReference type="Pfam" id="PF14498">
    <property type="entry name" value="Glyco_hyd_65N_2"/>
    <property type="match status" value="1"/>
</dbReference>
<dbReference type="Gene3D" id="2.70.98.50">
    <property type="entry name" value="putative glycoside hydrolase family protein from bacillus halodurans"/>
    <property type="match status" value="1"/>
</dbReference>
<dbReference type="AlphaFoldDB" id="A0A841AD64"/>
<evidence type="ECO:0000256" key="1">
    <source>
        <dbReference type="SAM" id="MobiDB-lite"/>
    </source>
</evidence>
<gene>
    <name evidence="3" type="ORF">HNR70_003042</name>
</gene>
<name>A0A841AD64_9MICO</name>
<organism evidence="3 4">
    <name type="scientific">Brachybacterium aquaticum</name>
    <dbReference type="NCBI Taxonomy" id="1432564"/>
    <lineage>
        <taxon>Bacteria</taxon>
        <taxon>Bacillati</taxon>
        <taxon>Actinomycetota</taxon>
        <taxon>Actinomycetes</taxon>
        <taxon>Micrococcales</taxon>
        <taxon>Dermabacteraceae</taxon>
        <taxon>Brachybacterium</taxon>
    </lineage>
</organism>
<evidence type="ECO:0000313" key="4">
    <source>
        <dbReference type="Proteomes" id="UP000588158"/>
    </source>
</evidence>